<evidence type="ECO:0000256" key="1">
    <source>
        <dbReference type="ARBA" id="ARBA00022603"/>
    </source>
</evidence>
<keyword evidence="1 4" id="KW-0489">Methyltransferase</keyword>
<dbReference type="GO" id="GO:0032259">
    <property type="term" value="P:methylation"/>
    <property type="evidence" value="ECO:0007669"/>
    <property type="project" value="UniProtKB-KW"/>
</dbReference>
<sequence>MSADDLKGYYRSRAPEYDQVYAKPERQQDLRAIEAWLPTVFAGKRVLEVACGTGYWTQFIAPAASGVLAVDSSPETMRIAATRPGVANVQFVEGDAYRLPEAGTPFEAAFAGFWISHVPRQRVEGFLVGLRARLAHGATVVLLDNRFVPGSSTPIAETDADGNTYQQRPLADGSTHRVLKNFPAESQVRTWLEDGAAGVTWHEWEHYWAVEYTVG</sequence>
<dbReference type="PANTHER" id="PTHR43861">
    <property type="entry name" value="TRANS-ACONITATE 2-METHYLTRANSFERASE-RELATED"/>
    <property type="match status" value="1"/>
</dbReference>
<dbReference type="Gene3D" id="3.40.50.150">
    <property type="entry name" value="Vaccinia Virus protein VP39"/>
    <property type="match status" value="1"/>
</dbReference>
<comment type="caution">
    <text evidence="4">The sequence shown here is derived from an EMBL/GenBank/DDBJ whole genome shotgun (WGS) entry which is preliminary data.</text>
</comment>
<organism evidence="4 5">
    <name type="scientific">Ramlibacter albus</name>
    <dbReference type="NCBI Taxonomy" id="2079448"/>
    <lineage>
        <taxon>Bacteria</taxon>
        <taxon>Pseudomonadati</taxon>
        <taxon>Pseudomonadota</taxon>
        <taxon>Betaproteobacteria</taxon>
        <taxon>Burkholderiales</taxon>
        <taxon>Comamonadaceae</taxon>
        <taxon>Ramlibacter</taxon>
    </lineage>
</organism>
<accession>A0A923M848</accession>
<feature type="domain" description="Methyltransferase" evidence="3">
    <location>
        <begin position="46"/>
        <end position="136"/>
    </location>
</feature>
<proteinExistence type="predicted"/>
<dbReference type="InterPro" id="IPR041698">
    <property type="entry name" value="Methyltransf_25"/>
</dbReference>
<evidence type="ECO:0000313" key="4">
    <source>
        <dbReference type="EMBL" id="MBC5765750.1"/>
    </source>
</evidence>
<evidence type="ECO:0000259" key="3">
    <source>
        <dbReference type="Pfam" id="PF13649"/>
    </source>
</evidence>
<evidence type="ECO:0000313" key="5">
    <source>
        <dbReference type="Proteomes" id="UP000596827"/>
    </source>
</evidence>
<dbReference type="EMBL" id="JACORU010000005">
    <property type="protein sequence ID" value="MBC5765750.1"/>
    <property type="molecule type" value="Genomic_DNA"/>
</dbReference>
<reference evidence="4" key="1">
    <citation type="submission" date="2020-08" db="EMBL/GenBank/DDBJ databases">
        <title>Ramlibacter sp. GTP1 16S ribosomal RNA gene genome sequencing and assembly.</title>
        <authorList>
            <person name="Kang M."/>
        </authorList>
    </citation>
    <scope>NUCLEOTIDE SEQUENCE</scope>
    <source>
        <strain evidence="4">GTP1</strain>
    </source>
</reference>
<dbReference type="Pfam" id="PF13649">
    <property type="entry name" value="Methyltransf_25"/>
    <property type="match status" value="1"/>
</dbReference>
<dbReference type="SUPFAM" id="SSF53335">
    <property type="entry name" value="S-adenosyl-L-methionine-dependent methyltransferases"/>
    <property type="match status" value="1"/>
</dbReference>
<dbReference type="InterPro" id="IPR029063">
    <property type="entry name" value="SAM-dependent_MTases_sf"/>
</dbReference>
<dbReference type="AlphaFoldDB" id="A0A923M848"/>
<dbReference type="RefSeq" id="WP_187082224.1">
    <property type="nucleotide sequence ID" value="NZ_JACORU010000005.1"/>
</dbReference>
<dbReference type="Proteomes" id="UP000596827">
    <property type="component" value="Unassembled WGS sequence"/>
</dbReference>
<dbReference type="GO" id="GO:0008168">
    <property type="term" value="F:methyltransferase activity"/>
    <property type="evidence" value="ECO:0007669"/>
    <property type="project" value="UniProtKB-KW"/>
</dbReference>
<keyword evidence="2" id="KW-0808">Transferase</keyword>
<dbReference type="PANTHER" id="PTHR43861:SF1">
    <property type="entry name" value="TRANS-ACONITATE 2-METHYLTRANSFERASE"/>
    <property type="match status" value="1"/>
</dbReference>
<dbReference type="CDD" id="cd02440">
    <property type="entry name" value="AdoMet_MTases"/>
    <property type="match status" value="1"/>
</dbReference>
<protein>
    <submittedName>
        <fullName evidence="4">Methyltransferase domain-containing protein</fullName>
    </submittedName>
</protein>
<name>A0A923M848_9BURK</name>
<evidence type="ECO:0000256" key="2">
    <source>
        <dbReference type="ARBA" id="ARBA00022679"/>
    </source>
</evidence>
<gene>
    <name evidence="4" type="ORF">H8R02_14875</name>
</gene>
<keyword evidence="5" id="KW-1185">Reference proteome</keyword>